<protein>
    <submittedName>
        <fullName evidence="1">Uncharacterized protein</fullName>
    </submittedName>
</protein>
<dbReference type="AlphaFoldDB" id="A0A4C1VBC1"/>
<name>A0A4C1VBC1_EUMVA</name>
<proteinExistence type="predicted"/>
<accession>A0A4C1VBC1</accession>
<evidence type="ECO:0000313" key="1">
    <source>
        <dbReference type="EMBL" id="GBP35909.1"/>
    </source>
</evidence>
<keyword evidence="2" id="KW-1185">Reference proteome</keyword>
<reference evidence="1 2" key="1">
    <citation type="journal article" date="2019" name="Commun. Biol.">
        <title>The bagworm genome reveals a unique fibroin gene that provides high tensile strength.</title>
        <authorList>
            <person name="Kono N."/>
            <person name="Nakamura H."/>
            <person name="Ohtoshi R."/>
            <person name="Tomita M."/>
            <person name="Numata K."/>
            <person name="Arakawa K."/>
        </authorList>
    </citation>
    <scope>NUCLEOTIDE SEQUENCE [LARGE SCALE GENOMIC DNA]</scope>
</reference>
<dbReference type="EMBL" id="BGZK01000311">
    <property type="protein sequence ID" value="GBP35909.1"/>
    <property type="molecule type" value="Genomic_DNA"/>
</dbReference>
<sequence>MHVCTHKNTSSAAGAEKNVGERLISINIPSNYVDNRVPTRCEYYQADFYYMLISTITPTCNVHNPRIIQTTSYDRLPLHVEYITFLALRDSRGRACSDHVLGIVENELHTIPDVFADGVRHVRI</sequence>
<comment type="caution">
    <text evidence="1">The sequence shown here is derived from an EMBL/GenBank/DDBJ whole genome shotgun (WGS) entry which is preliminary data.</text>
</comment>
<dbReference type="Proteomes" id="UP000299102">
    <property type="component" value="Unassembled WGS sequence"/>
</dbReference>
<evidence type="ECO:0000313" key="2">
    <source>
        <dbReference type="Proteomes" id="UP000299102"/>
    </source>
</evidence>
<organism evidence="1 2">
    <name type="scientific">Eumeta variegata</name>
    <name type="common">Bagworm moth</name>
    <name type="synonym">Eumeta japonica</name>
    <dbReference type="NCBI Taxonomy" id="151549"/>
    <lineage>
        <taxon>Eukaryota</taxon>
        <taxon>Metazoa</taxon>
        <taxon>Ecdysozoa</taxon>
        <taxon>Arthropoda</taxon>
        <taxon>Hexapoda</taxon>
        <taxon>Insecta</taxon>
        <taxon>Pterygota</taxon>
        <taxon>Neoptera</taxon>
        <taxon>Endopterygota</taxon>
        <taxon>Lepidoptera</taxon>
        <taxon>Glossata</taxon>
        <taxon>Ditrysia</taxon>
        <taxon>Tineoidea</taxon>
        <taxon>Psychidae</taxon>
        <taxon>Oiketicinae</taxon>
        <taxon>Eumeta</taxon>
    </lineage>
</organism>
<gene>
    <name evidence="1" type="ORF">EVAR_23158_1</name>
</gene>